<evidence type="ECO:0000313" key="4">
    <source>
        <dbReference type="Proteomes" id="UP000054481"/>
    </source>
</evidence>
<dbReference type="PANTHER" id="PTHR30344">
    <property type="entry name" value="6-PHOSPHOGLUCONOLACTONASE-RELATED"/>
    <property type="match status" value="1"/>
</dbReference>
<proteinExistence type="inferred from homology"/>
<evidence type="ECO:0000256" key="1">
    <source>
        <dbReference type="ARBA" id="ARBA00005564"/>
    </source>
</evidence>
<dbReference type="InterPro" id="IPR015943">
    <property type="entry name" value="WD40/YVTN_repeat-like_dom_sf"/>
</dbReference>
<keyword evidence="2" id="KW-0732">Signal</keyword>
<dbReference type="SUPFAM" id="SSF50974">
    <property type="entry name" value="Nitrous oxide reductase, N-terminal domain"/>
    <property type="match status" value="1"/>
</dbReference>
<dbReference type="OrthoDB" id="9972196at2759"/>
<name>A0A0F7ZT02_9HYPO</name>
<keyword evidence="4" id="KW-1185">Reference proteome</keyword>
<sequence length="417" mass="44521">MPCFSFAALFLGAAVVSAQAVPSDLKPLYVSSWSGKVTTLGHCGPKSAAGGDGAIPVLKTLSETTLGGVQSFLRMNANNSILYSVDEGWQSQSGNGTLHALQVKPDGSLQPLGKQETAPGPVFMEFIDGQTNMAIPHFGGRAVSVLNVADPANMTQVQKETFELKQPGPKPQQNEAKPHQTLVDPTGKFLVAPDLGADLIRIFALGAPTGNSSSPQNNQEKLLRPLEPAKVDAGSGPRHAAFAVADNKTYLYVVTELSSELMGFRVLYDAGSMNLLQIFKMKVHGKDASKTPEFAAASEVAISPDNQFLLVASRNESSLRIPNFDPKNTTELVSDPISNYKIDTATGELEELQIKVPSGGFFPRHFSMNKDGSRVAVANQQDSRIVIIERDPKSGMLGKFLGHATLEGPVTSVIFSE</sequence>
<accession>A0A0F7ZT02</accession>
<dbReference type="EMBL" id="KQ030549">
    <property type="protein sequence ID" value="KJZ72258.1"/>
    <property type="molecule type" value="Genomic_DNA"/>
</dbReference>
<evidence type="ECO:0000313" key="3">
    <source>
        <dbReference type="EMBL" id="KJZ72258.1"/>
    </source>
</evidence>
<dbReference type="InterPro" id="IPR011045">
    <property type="entry name" value="N2O_reductase_N"/>
</dbReference>
<dbReference type="InterPro" id="IPR050282">
    <property type="entry name" value="Cycloisomerase_2"/>
</dbReference>
<dbReference type="PANTHER" id="PTHR30344:SF1">
    <property type="entry name" value="6-PHOSPHOGLUCONOLACTONASE"/>
    <property type="match status" value="1"/>
</dbReference>
<feature type="signal peptide" evidence="2">
    <location>
        <begin position="1"/>
        <end position="18"/>
    </location>
</feature>
<gene>
    <name evidence="3" type="ORF">HIM_08299</name>
</gene>
<dbReference type="InterPro" id="IPR019405">
    <property type="entry name" value="Lactonase_7-beta_prop"/>
</dbReference>
<dbReference type="Gene3D" id="2.130.10.10">
    <property type="entry name" value="YVTN repeat-like/Quinoprotein amine dehydrogenase"/>
    <property type="match status" value="1"/>
</dbReference>
<protein>
    <recommendedName>
        <fullName evidence="5">6-phosphogluconolactonase</fullName>
    </recommendedName>
</protein>
<organism evidence="3 4">
    <name type="scientific">Hirsutella minnesotensis 3608</name>
    <dbReference type="NCBI Taxonomy" id="1043627"/>
    <lineage>
        <taxon>Eukaryota</taxon>
        <taxon>Fungi</taxon>
        <taxon>Dikarya</taxon>
        <taxon>Ascomycota</taxon>
        <taxon>Pezizomycotina</taxon>
        <taxon>Sordariomycetes</taxon>
        <taxon>Hypocreomycetidae</taxon>
        <taxon>Hypocreales</taxon>
        <taxon>Ophiocordycipitaceae</taxon>
        <taxon>Hirsutella</taxon>
    </lineage>
</organism>
<reference evidence="3 4" key="1">
    <citation type="journal article" date="2014" name="Genome Biol. Evol.">
        <title>Comparative genomics and transcriptomics analyses reveal divergent lifestyle features of nematode endoparasitic fungus Hirsutella minnesotensis.</title>
        <authorList>
            <person name="Lai Y."/>
            <person name="Liu K."/>
            <person name="Zhang X."/>
            <person name="Zhang X."/>
            <person name="Li K."/>
            <person name="Wang N."/>
            <person name="Shu C."/>
            <person name="Wu Y."/>
            <person name="Wang C."/>
            <person name="Bushley K.E."/>
            <person name="Xiang M."/>
            <person name="Liu X."/>
        </authorList>
    </citation>
    <scope>NUCLEOTIDE SEQUENCE [LARGE SCALE GENOMIC DNA]</scope>
    <source>
        <strain evidence="3 4">3608</strain>
    </source>
</reference>
<dbReference type="Proteomes" id="UP000054481">
    <property type="component" value="Unassembled WGS sequence"/>
</dbReference>
<dbReference type="GO" id="GO:0017057">
    <property type="term" value="F:6-phosphogluconolactonase activity"/>
    <property type="evidence" value="ECO:0007669"/>
    <property type="project" value="TreeGrafter"/>
</dbReference>
<evidence type="ECO:0000256" key="2">
    <source>
        <dbReference type="SAM" id="SignalP"/>
    </source>
</evidence>
<dbReference type="Pfam" id="PF10282">
    <property type="entry name" value="Lactonase"/>
    <property type="match status" value="1"/>
</dbReference>
<feature type="chain" id="PRO_5002526065" description="6-phosphogluconolactonase" evidence="2">
    <location>
        <begin position="19"/>
        <end position="417"/>
    </location>
</feature>
<evidence type="ECO:0008006" key="5">
    <source>
        <dbReference type="Google" id="ProtNLM"/>
    </source>
</evidence>
<comment type="similarity">
    <text evidence="1">Belongs to the cycloisomerase 2 family.</text>
</comment>
<dbReference type="AlphaFoldDB" id="A0A0F7ZT02"/>